<dbReference type="SUPFAM" id="SSF53254">
    <property type="entry name" value="Phosphoglycerate mutase-like"/>
    <property type="match status" value="1"/>
</dbReference>
<dbReference type="Gene3D" id="3.40.50.1240">
    <property type="entry name" value="Phosphoglycerate mutase-like"/>
    <property type="match status" value="1"/>
</dbReference>
<reference evidence="2" key="1">
    <citation type="journal article" date="2019" name="Int. J. Syst. Evol. Microbiol.">
        <title>The Global Catalogue of Microorganisms (GCM) 10K type strain sequencing project: providing services to taxonomists for standard genome sequencing and annotation.</title>
        <authorList>
            <consortium name="The Broad Institute Genomics Platform"/>
            <consortium name="The Broad Institute Genome Sequencing Center for Infectious Disease"/>
            <person name="Wu L."/>
            <person name="Ma J."/>
        </authorList>
    </citation>
    <scope>NUCLEOTIDE SEQUENCE [LARGE SCALE GENOMIC DNA]</scope>
    <source>
        <strain evidence="2">KCTC 42953</strain>
    </source>
</reference>
<evidence type="ECO:0000313" key="2">
    <source>
        <dbReference type="Proteomes" id="UP001595533"/>
    </source>
</evidence>
<organism evidence="1 2">
    <name type="scientific">Marinicella sediminis</name>
    <dbReference type="NCBI Taxonomy" id="1792834"/>
    <lineage>
        <taxon>Bacteria</taxon>
        <taxon>Pseudomonadati</taxon>
        <taxon>Pseudomonadota</taxon>
        <taxon>Gammaproteobacteria</taxon>
        <taxon>Lysobacterales</taxon>
        <taxon>Marinicellaceae</taxon>
        <taxon>Marinicella</taxon>
    </lineage>
</organism>
<dbReference type="RefSeq" id="WP_077411202.1">
    <property type="nucleotide sequence ID" value="NZ_JBHRTS010000004.1"/>
</dbReference>
<dbReference type="InterPro" id="IPR013078">
    <property type="entry name" value="His_Pase_superF_clade-1"/>
</dbReference>
<comment type="caution">
    <text evidence="1">The sequence shown here is derived from an EMBL/GenBank/DDBJ whole genome shotgun (WGS) entry which is preliminary data.</text>
</comment>
<dbReference type="Pfam" id="PF00300">
    <property type="entry name" value="His_Phos_1"/>
    <property type="match status" value="1"/>
</dbReference>
<name>A0ABV7JBK1_9GAMM</name>
<accession>A0ABV7JBK1</accession>
<evidence type="ECO:0000313" key="1">
    <source>
        <dbReference type="EMBL" id="MFC3194497.1"/>
    </source>
</evidence>
<gene>
    <name evidence="1" type="ORF">ACFODZ_09625</name>
</gene>
<dbReference type="EMBL" id="JBHRTS010000004">
    <property type="protein sequence ID" value="MFC3194497.1"/>
    <property type="molecule type" value="Genomic_DNA"/>
</dbReference>
<dbReference type="Proteomes" id="UP001595533">
    <property type="component" value="Unassembled WGS sequence"/>
</dbReference>
<dbReference type="PANTHER" id="PTHR47623">
    <property type="entry name" value="OS09G0287300 PROTEIN"/>
    <property type="match status" value="1"/>
</dbReference>
<dbReference type="InterPro" id="IPR029033">
    <property type="entry name" value="His_PPase_superfam"/>
</dbReference>
<sequence length="164" mass="18256">MKVIHFIRHAKSSWDDPRLSDLKRPLKGRGRRDCALMAEPLWDLGWRGQQVYCSAATRAQQTIAGISEALSGRSIDWVIEPELYTFSSSAVLSFLESLDDSLTAVTLVGHNPAFTDVIDHLTDDSFEHLPTCAYARVEAAVPEWSSLSANGATLKHFLKPKMLK</sequence>
<keyword evidence="2" id="KW-1185">Reference proteome</keyword>
<protein>
    <submittedName>
        <fullName evidence="1">SixA phosphatase family protein</fullName>
    </submittedName>
</protein>
<dbReference type="SMART" id="SM00855">
    <property type="entry name" value="PGAM"/>
    <property type="match status" value="1"/>
</dbReference>
<dbReference type="PANTHER" id="PTHR47623:SF1">
    <property type="entry name" value="OS09G0287300 PROTEIN"/>
    <property type="match status" value="1"/>
</dbReference>
<dbReference type="CDD" id="cd07067">
    <property type="entry name" value="HP_PGM_like"/>
    <property type="match status" value="1"/>
</dbReference>
<proteinExistence type="predicted"/>